<comment type="caution">
    <text evidence="1">The sequence shown here is derived from an EMBL/GenBank/DDBJ whole genome shotgun (WGS) entry which is preliminary data.</text>
</comment>
<reference evidence="1" key="1">
    <citation type="submission" date="2023-10" db="EMBL/GenBank/DDBJ databases">
        <authorList>
            <person name="Chen Y."/>
            <person name="Shah S."/>
            <person name="Dougan E. K."/>
            <person name="Thang M."/>
            <person name="Chan C."/>
        </authorList>
    </citation>
    <scope>NUCLEOTIDE SEQUENCE [LARGE SCALE GENOMIC DNA]</scope>
</reference>
<name>A0ABN9W230_9DINO</name>
<feature type="non-terminal residue" evidence="1">
    <location>
        <position position="197"/>
    </location>
</feature>
<evidence type="ECO:0000313" key="1">
    <source>
        <dbReference type="EMBL" id="CAK0880079.1"/>
    </source>
</evidence>
<accession>A0ABN9W230</accession>
<dbReference type="EMBL" id="CAUYUJ010018037">
    <property type="protein sequence ID" value="CAK0880079.1"/>
    <property type="molecule type" value="Genomic_DNA"/>
</dbReference>
<organism evidence="1 2">
    <name type="scientific">Prorocentrum cordatum</name>
    <dbReference type="NCBI Taxonomy" id="2364126"/>
    <lineage>
        <taxon>Eukaryota</taxon>
        <taxon>Sar</taxon>
        <taxon>Alveolata</taxon>
        <taxon>Dinophyceae</taxon>
        <taxon>Prorocentrales</taxon>
        <taxon>Prorocentraceae</taxon>
        <taxon>Prorocentrum</taxon>
    </lineage>
</organism>
<sequence length="197" mass="22325">MSRFLQEARGRVEFHQASLPHFADSDKPDAILNFGQSLEALIGAVGQISTTEGADFMRLIGPIELSDDARRPVARAECNTFYNYLPSELWGALADQASQYSIVISTVARLRERLGMVHLNETSYTHIASCLYLGARFVNVDALSPTDRQCHWKIKEDLKTNVRALRGRQKRPHWGKVMACPNQMLELQQQNPEIWNL</sequence>
<evidence type="ECO:0000313" key="2">
    <source>
        <dbReference type="Proteomes" id="UP001189429"/>
    </source>
</evidence>
<protein>
    <submittedName>
        <fullName evidence="1">Uncharacterized protein</fullName>
    </submittedName>
</protein>
<gene>
    <name evidence="1" type="ORF">PCOR1329_LOCUS63321</name>
</gene>
<keyword evidence="2" id="KW-1185">Reference proteome</keyword>
<dbReference type="Proteomes" id="UP001189429">
    <property type="component" value="Unassembled WGS sequence"/>
</dbReference>
<proteinExistence type="predicted"/>